<proteinExistence type="inferred from homology"/>
<evidence type="ECO:0000256" key="11">
    <source>
        <dbReference type="ARBA" id="ARBA00030547"/>
    </source>
</evidence>
<reference evidence="15 16" key="1">
    <citation type="submission" date="2014-11" db="EMBL/GenBank/DDBJ databases">
        <authorList>
            <person name="Urmite Genomes Urmite Genomes"/>
        </authorList>
    </citation>
    <scope>NUCLEOTIDE SEQUENCE [LARGE SCALE GENOMIC DNA]</scope>
    <source>
        <strain evidence="15 16">Oc5</strain>
    </source>
</reference>
<evidence type="ECO:0000313" key="15">
    <source>
        <dbReference type="EMBL" id="CEI82440.1"/>
    </source>
</evidence>
<dbReference type="InterPro" id="IPR013785">
    <property type="entry name" value="Aldolase_TIM"/>
</dbReference>
<organism evidence="15 16">
    <name type="scientific">Oceanobacillus oncorhynchi</name>
    <dbReference type="NCBI Taxonomy" id="545501"/>
    <lineage>
        <taxon>Bacteria</taxon>
        <taxon>Bacillati</taxon>
        <taxon>Bacillota</taxon>
        <taxon>Bacilli</taxon>
        <taxon>Bacillales</taxon>
        <taxon>Bacillaceae</taxon>
        <taxon>Oceanobacillus</taxon>
    </lineage>
</organism>
<evidence type="ECO:0000256" key="6">
    <source>
        <dbReference type="ARBA" id="ARBA00018464"/>
    </source>
</evidence>
<feature type="active site" description="Proton donor" evidence="12">
    <location>
        <position position="129"/>
    </location>
</feature>
<dbReference type="RefSeq" id="WP_042532269.1">
    <property type="nucleotide sequence ID" value="NZ_CAXOIH010000005.1"/>
</dbReference>
<feature type="active site" description="Proton acceptor" evidence="12">
    <location>
        <position position="8"/>
    </location>
</feature>
<evidence type="ECO:0000256" key="12">
    <source>
        <dbReference type="HAMAP-Rule" id="MF_01014"/>
    </source>
</evidence>
<dbReference type="PANTHER" id="PTHR43090">
    <property type="entry name" value="1-(5-PHOSPHORIBOSYL)-5-[(5-PHOSPHORIBOSYLAMINO)METHYLIDENEAMINO] IMIDAZOLE-4-CARBOXAMIDE ISOMERASE"/>
    <property type="match status" value="1"/>
</dbReference>
<evidence type="ECO:0000256" key="9">
    <source>
        <dbReference type="ARBA" id="ARBA00023102"/>
    </source>
</evidence>
<dbReference type="EC" id="5.3.1.16" evidence="5 12"/>
<sequence length="240" mass="26005">MIIFPAIDVKDGNCVRLKQGDYNQQTTYNDSPVDTAKRWQEAGGTFLHMVDLDGAKTGDPQNKEIILKTIQALSIPVEVGGGIRSLDTIREYVEGGAARVILGTSAITDWDMLTKAIQLYGDKIAVSLDARNGYIATDGWTKNSDKKAADLAKELEAAGLTTIVYTDILKDGMLRGPNLEELKAMQEATNMNIIASGGVSRKEDVASLQALDLYGAIIGKALYDGTIQLEDVVEEDNHAR</sequence>
<keyword evidence="9 12" id="KW-0368">Histidine biosynthesis</keyword>
<dbReference type="GO" id="GO:0005737">
    <property type="term" value="C:cytoplasm"/>
    <property type="evidence" value="ECO:0007669"/>
    <property type="project" value="UniProtKB-SubCell"/>
</dbReference>
<dbReference type="InterPro" id="IPR006062">
    <property type="entry name" value="His_biosynth"/>
</dbReference>
<accession>A0A0A1MAR6</accession>
<gene>
    <name evidence="12 15" type="primary">hisA</name>
    <name evidence="15" type="ORF">BN997_02306</name>
</gene>
<comment type="catalytic activity">
    <reaction evidence="1 12 14">
        <text>1-(5-phospho-beta-D-ribosyl)-5-[(5-phospho-beta-D-ribosylamino)methylideneamino]imidazole-4-carboxamide = 5-[(5-phospho-1-deoxy-D-ribulos-1-ylimino)methylamino]-1-(5-phospho-beta-D-ribosyl)imidazole-4-carboxamide</text>
        <dbReference type="Rhea" id="RHEA:15469"/>
        <dbReference type="ChEBI" id="CHEBI:58435"/>
        <dbReference type="ChEBI" id="CHEBI:58525"/>
        <dbReference type="EC" id="5.3.1.16"/>
    </reaction>
</comment>
<evidence type="ECO:0000256" key="2">
    <source>
        <dbReference type="ARBA" id="ARBA00004496"/>
    </source>
</evidence>
<protein>
    <recommendedName>
        <fullName evidence="6 12">1-(5-phosphoribosyl)-5-[(5-phosphoribosylamino)methylideneamino] imidazole-4-carboxamide isomerase</fullName>
        <ecNumber evidence="5 12">5.3.1.16</ecNumber>
    </recommendedName>
    <alternativeName>
        <fullName evidence="11 12">Phosphoribosylformimino-5-aminoimidazole carboxamide ribotide isomerase</fullName>
    </alternativeName>
</protein>
<dbReference type="UniPathway" id="UPA00031">
    <property type="reaction ID" value="UER00009"/>
</dbReference>
<dbReference type="CDD" id="cd04732">
    <property type="entry name" value="HisA"/>
    <property type="match status" value="1"/>
</dbReference>
<dbReference type="FunFam" id="3.20.20.70:FF:000009">
    <property type="entry name" value="1-(5-phosphoribosyl)-5-[(5-phosphoribosylamino)methylideneamino] imidazole-4-carboxamide isomerase"/>
    <property type="match status" value="1"/>
</dbReference>
<dbReference type="GO" id="GO:0000162">
    <property type="term" value="P:L-tryptophan biosynthetic process"/>
    <property type="evidence" value="ECO:0007669"/>
    <property type="project" value="TreeGrafter"/>
</dbReference>
<dbReference type="GO" id="GO:0000105">
    <property type="term" value="P:L-histidine biosynthetic process"/>
    <property type="evidence" value="ECO:0007669"/>
    <property type="project" value="UniProtKB-UniRule"/>
</dbReference>
<evidence type="ECO:0000256" key="14">
    <source>
        <dbReference type="RuleBase" id="RU003658"/>
    </source>
</evidence>
<evidence type="ECO:0000256" key="8">
    <source>
        <dbReference type="ARBA" id="ARBA00022605"/>
    </source>
</evidence>
<dbReference type="NCBIfam" id="TIGR00007">
    <property type="entry name" value="1-(5-phosphoribosyl)-5-[(5-phosphoribosylamino)methylideneamino]imidazole-4-carboxamide isomerase"/>
    <property type="match status" value="1"/>
</dbReference>
<dbReference type="InterPro" id="IPR023016">
    <property type="entry name" value="HisA/PriA"/>
</dbReference>
<dbReference type="EMBL" id="CDGG01000001">
    <property type="protein sequence ID" value="CEI82440.1"/>
    <property type="molecule type" value="Genomic_DNA"/>
</dbReference>
<comment type="pathway">
    <text evidence="3 12 14">Amino-acid biosynthesis; L-histidine biosynthesis; L-histidine from 5-phospho-alpha-D-ribose 1-diphosphate: step 4/9.</text>
</comment>
<evidence type="ECO:0000256" key="5">
    <source>
        <dbReference type="ARBA" id="ARBA00012550"/>
    </source>
</evidence>
<dbReference type="InterPro" id="IPR044524">
    <property type="entry name" value="Isoase_HisA-like"/>
</dbReference>
<dbReference type="OrthoDB" id="9807749at2"/>
<dbReference type="SUPFAM" id="SSF51366">
    <property type="entry name" value="Ribulose-phoshate binding barrel"/>
    <property type="match status" value="1"/>
</dbReference>
<dbReference type="Proteomes" id="UP000040453">
    <property type="component" value="Unassembled WGS sequence"/>
</dbReference>
<evidence type="ECO:0000256" key="3">
    <source>
        <dbReference type="ARBA" id="ARBA00005133"/>
    </source>
</evidence>
<dbReference type="InterPro" id="IPR011060">
    <property type="entry name" value="RibuloseP-bd_barrel"/>
</dbReference>
<name>A0A0A1MAR6_9BACI</name>
<keyword evidence="8 12" id="KW-0028">Amino-acid biosynthesis</keyword>
<evidence type="ECO:0000256" key="10">
    <source>
        <dbReference type="ARBA" id="ARBA00023235"/>
    </source>
</evidence>
<evidence type="ECO:0000256" key="4">
    <source>
        <dbReference type="ARBA" id="ARBA00009667"/>
    </source>
</evidence>
<evidence type="ECO:0000313" key="16">
    <source>
        <dbReference type="Proteomes" id="UP000040453"/>
    </source>
</evidence>
<dbReference type="HAMAP" id="MF_01014">
    <property type="entry name" value="HisA"/>
    <property type="match status" value="1"/>
</dbReference>
<comment type="subcellular location">
    <subcellularLocation>
        <location evidence="2 12 14">Cytoplasm</location>
    </subcellularLocation>
</comment>
<dbReference type="InterPro" id="IPR006063">
    <property type="entry name" value="HisA_bact_arch"/>
</dbReference>
<dbReference type="STRING" id="545501.BN997_02306"/>
<dbReference type="GO" id="GO:0003949">
    <property type="term" value="F:1-(5-phosphoribosyl)-5-[(5-phosphoribosylamino)methylideneamino]imidazole-4-carboxamide isomerase activity"/>
    <property type="evidence" value="ECO:0007669"/>
    <property type="project" value="UniProtKB-UniRule"/>
</dbReference>
<keyword evidence="10 12" id="KW-0413">Isomerase</keyword>
<keyword evidence="7 12" id="KW-0963">Cytoplasm</keyword>
<dbReference type="PANTHER" id="PTHR43090:SF2">
    <property type="entry name" value="1-(5-PHOSPHORIBOSYL)-5-[(5-PHOSPHORIBOSYLAMINO)METHYLIDENEAMINO] IMIDAZOLE-4-CARBOXAMIDE ISOMERASE"/>
    <property type="match status" value="1"/>
</dbReference>
<comment type="similarity">
    <text evidence="4 12 13">Belongs to the HisA/HisF family.</text>
</comment>
<evidence type="ECO:0000256" key="7">
    <source>
        <dbReference type="ARBA" id="ARBA00022490"/>
    </source>
</evidence>
<dbReference type="Pfam" id="PF00977">
    <property type="entry name" value="His_biosynth"/>
    <property type="match status" value="1"/>
</dbReference>
<evidence type="ECO:0000256" key="13">
    <source>
        <dbReference type="RuleBase" id="RU003657"/>
    </source>
</evidence>
<dbReference type="AlphaFoldDB" id="A0A0A1MAR6"/>
<dbReference type="Gene3D" id="3.20.20.70">
    <property type="entry name" value="Aldolase class I"/>
    <property type="match status" value="1"/>
</dbReference>
<evidence type="ECO:0000256" key="1">
    <source>
        <dbReference type="ARBA" id="ARBA00000901"/>
    </source>
</evidence>
<keyword evidence="16" id="KW-1185">Reference proteome</keyword>